<keyword evidence="3" id="KW-1185">Reference proteome</keyword>
<proteinExistence type="predicted"/>
<sequence>MCSTFVQSETEDAPTWSNPDRRMPLCHAHSVVREEKDGTLMSEGSIKLEVGRSTTNGKTLRDEDNDWKRKEQWGKIASNVRTNRKRTHSFCNGGSKIDSFKEKPKQISTTIPFDISIDGDQIRLNYQLDNPPKEEKKEPKKKVDIRF</sequence>
<comment type="caution">
    <text evidence="2">The sequence shown here is derived from an EMBL/GenBank/DDBJ whole genome shotgun (WGS) entry which is preliminary data.</text>
</comment>
<feature type="region of interest" description="Disordered" evidence="1">
    <location>
        <begin position="36"/>
        <end position="63"/>
    </location>
</feature>
<accession>A0ABD2CNF4</accession>
<protein>
    <submittedName>
        <fullName evidence="2">Uncharacterized protein</fullName>
    </submittedName>
</protein>
<feature type="region of interest" description="Disordered" evidence="1">
    <location>
        <begin position="126"/>
        <end position="147"/>
    </location>
</feature>
<gene>
    <name evidence="2" type="ORF">V1477_006104</name>
</gene>
<name>A0ABD2CNF4_VESMC</name>
<dbReference type="EMBL" id="JAYRBN010000041">
    <property type="protein sequence ID" value="KAL2745713.1"/>
    <property type="molecule type" value="Genomic_DNA"/>
</dbReference>
<feature type="compositionally biased region" description="Basic and acidic residues" evidence="1">
    <location>
        <begin position="131"/>
        <end position="147"/>
    </location>
</feature>
<dbReference type="Proteomes" id="UP001607303">
    <property type="component" value="Unassembled WGS sequence"/>
</dbReference>
<evidence type="ECO:0000313" key="2">
    <source>
        <dbReference type="EMBL" id="KAL2745713.1"/>
    </source>
</evidence>
<evidence type="ECO:0000256" key="1">
    <source>
        <dbReference type="SAM" id="MobiDB-lite"/>
    </source>
</evidence>
<reference evidence="2 3" key="1">
    <citation type="journal article" date="2024" name="Ann. Entomol. Soc. Am.">
        <title>Genomic analyses of the southern and eastern yellowjacket wasps (Hymenoptera: Vespidae) reveal evolutionary signatures of social life.</title>
        <authorList>
            <person name="Catto M.A."/>
            <person name="Caine P.B."/>
            <person name="Orr S.E."/>
            <person name="Hunt B.G."/>
            <person name="Goodisman M.A.D."/>
        </authorList>
    </citation>
    <scope>NUCLEOTIDE SEQUENCE [LARGE SCALE GENOMIC DNA]</scope>
    <source>
        <strain evidence="2">232</strain>
        <tissue evidence="2">Head and thorax</tissue>
    </source>
</reference>
<feature type="region of interest" description="Disordered" evidence="1">
    <location>
        <begin position="1"/>
        <end position="21"/>
    </location>
</feature>
<dbReference type="AlphaFoldDB" id="A0ABD2CNF4"/>
<organism evidence="2 3">
    <name type="scientific">Vespula maculifrons</name>
    <name type="common">Eastern yellow jacket</name>
    <name type="synonym">Wasp</name>
    <dbReference type="NCBI Taxonomy" id="7453"/>
    <lineage>
        <taxon>Eukaryota</taxon>
        <taxon>Metazoa</taxon>
        <taxon>Ecdysozoa</taxon>
        <taxon>Arthropoda</taxon>
        <taxon>Hexapoda</taxon>
        <taxon>Insecta</taxon>
        <taxon>Pterygota</taxon>
        <taxon>Neoptera</taxon>
        <taxon>Endopterygota</taxon>
        <taxon>Hymenoptera</taxon>
        <taxon>Apocrita</taxon>
        <taxon>Aculeata</taxon>
        <taxon>Vespoidea</taxon>
        <taxon>Vespidae</taxon>
        <taxon>Vespinae</taxon>
        <taxon>Vespula</taxon>
    </lineage>
</organism>
<evidence type="ECO:0000313" key="3">
    <source>
        <dbReference type="Proteomes" id="UP001607303"/>
    </source>
</evidence>